<dbReference type="Proteomes" id="UP000705867">
    <property type="component" value="Unassembled WGS sequence"/>
</dbReference>
<comment type="caution">
    <text evidence="2">The sequence shown here is derived from an EMBL/GenBank/DDBJ whole genome shotgun (WGS) entry which is preliminary data.</text>
</comment>
<name>A0A953M0X8_9BACT</name>
<accession>A0A953M0X8</accession>
<gene>
    <name evidence="2" type="ORF">K8I29_06175</name>
</gene>
<dbReference type="AlphaFoldDB" id="A0A953M0X8"/>
<evidence type="ECO:0000313" key="2">
    <source>
        <dbReference type="EMBL" id="MBZ0155790.1"/>
    </source>
</evidence>
<evidence type="ECO:0000256" key="1">
    <source>
        <dbReference type="SAM" id="MobiDB-lite"/>
    </source>
</evidence>
<evidence type="ECO:0000313" key="3">
    <source>
        <dbReference type="Proteomes" id="UP000705867"/>
    </source>
</evidence>
<reference evidence="2" key="1">
    <citation type="journal article" date="2021" name="bioRxiv">
        <title>Unraveling nitrogen, sulfur and carbon metabolic pathways and microbial community transcriptional responses to substrate deprivation and toxicity stresses in a bioreactor mimicking anoxic brackish coastal sediment conditions.</title>
        <authorList>
            <person name="Martins P.D."/>
            <person name="Echeveste M.J."/>
            <person name="Arshad A."/>
            <person name="Kurth J."/>
            <person name="Ouboter H."/>
            <person name="Jetten M.S.M."/>
            <person name="Welte C.U."/>
        </authorList>
    </citation>
    <scope>NUCLEOTIDE SEQUENCE</scope>
    <source>
        <strain evidence="2">MAG_39</strain>
    </source>
</reference>
<organism evidence="2 3">
    <name type="scientific">Candidatus Nitrobium versatile</name>
    <dbReference type="NCBI Taxonomy" id="2884831"/>
    <lineage>
        <taxon>Bacteria</taxon>
        <taxon>Pseudomonadati</taxon>
        <taxon>Nitrospirota</taxon>
        <taxon>Nitrospiria</taxon>
        <taxon>Nitrospirales</taxon>
        <taxon>Nitrospiraceae</taxon>
        <taxon>Candidatus Nitrobium</taxon>
    </lineage>
</organism>
<dbReference type="EMBL" id="JAIOIV010000045">
    <property type="protein sequence ID" value="MBZ0155790.1"/>
    <property type="molecule type" value="Genomic_DNA"/>
</dbReference>
<feature type="compositionally biased region" description="Basic and acidic residues" evidence="1">
    <location>
        <begin position="1"/>
        <end position="23"/>
    </location>
</feature>
<reference evidence="2" key="2">
    <citation type="submission" date="2021-08" db="EMBL/GenBank/DDBJ databases">
        <authorList>
            <person name="Dalcin Martins P."/>
        </authorList>
    </citation>
    <scope>NUCLEOTIDE SEQUENCE</scope>
    <source>
        <strain evidence="2">MAG_39</strain>
    </source>
</reference>
<protein>
    <submittedName>
        <fullName evidence="2">Uncharacterized protein</fullName>
    </submittedName>
</protein>
<sequence>MLEKALKDHKEKQQEEHLDQDRKRTGRGNVLGAAHIKSEKRNGSSRVVDRGELRRKSKTQDETN</sequence>
<feature type="region of interest" description="Disordered" evidence="1">
    <location>
        <begin position="1"/>
        <end position="64"/>
    </location>
</feature>
<proteinExistence type="predicted"/>
<feature type="compositionally biased region" description="Basic and acidic residues" evidence="1">
    <location>
        <begin position="36"/>
        <end position="64"/>
    </location>
</feature>